<reference evidence="2 3" key="1">
    <citation type="submission" date="2014-05" db="EMBL/GenBank/DDBJ databases">
        <title>De novo Genome Sequence of Spirocheata sp.</title>
        <authorList>
            <person name="Shivani Y."/>
            <person name="Subhash Y."/>
            <person name="Tushar L."/>
            <person name="Sasikala C."/>
            <person name="Ramana C.V."/>
        </authorList>
    </citation>
    <scope>NUCLEOTIDE SEQUENCE [LARGE SCALE GENOMIC DNA]</scope>
    <source>
        <strain evidence="2 3">JC230</strain>
    </source>
</reference>
<feature type="transmembrane region" description="Helical" evidence="1">
    <location>
        <begin position="77"/>
        <end position="101"/>
    </location>
</feature>
<feature type="transmembrane region" description="Helical" evidence="1">
    <location>
        <begin position="42"/>
        <end position="65"/>
    </location>
</feature>
<keyword evidence="1" id="KW-0812">Transmembrane</keyword>
<organism evidence="2 3">
    <name type="scientific">Spirochaeta lutea</name>
    <dbReference type="NCBI Taxonomy" id="1480694"/>
    <lineage>
        <taxon>Bacteria</taxon>
        <taxon>Pseudomonadati</taxon>
        <taxon>Spirochaetota</taxon>
        <taxon>Spirochaetia</taxon>
        <taxon>Spirochaetales</taxon>
        <taxon>Spirochaetaceae</taxon>
        <taxon>Spirochaeta</taxon>
    </lineage>
</organism>
<dbReference type="Proteomes" id="UP000029692">
    <property type="component" value="Unassembled WGS sequence"/>
</dbReference>
<feature type="transmembrane region" description="Helical" evidence="1">
    <location>
        <begin position="139"/>
        <end position="160"/>
    </location>
</feature>
<name>A0A098QU74_9SPIO</name>
<dbReference type="AlphaFoldDB" id="A0A098QU74"/>
<proteinExistence type="predicted"/>
<feature type="transmembrane region" description="Helical" evidence="1">
    <location>
        <begin position="207"/>
        <end position="237"/>
    </location>
</feature>
<comment type="caution">
    <text evidence="2">The sequence shown here is derived from an EMBL/GenBank/DDBJ whole genome shotgun (WGS) entry which is preliminary data.</text>
</comment>
<evidence type="ECO:0000313" key="3">
    <source>
        <dbReference type="Proteomes" id="UP000029692"/>
    </source>
</evidence>
<keyword evidence="1" id="KW-0472">Membrane</keyword>
<protein>
    <recommendedName>
        <fullName evidence="4">ABC-2 type transporter domain-containing protein</fullName>
    </recommendedName>
</protein>
<feature type="transmembrane region" description="Helical" evidence="1">
    <location>
        <begin position="113"/>
        <end position="133"/>
    </location>
</feature>
<dbReference type="EMBL" id="JNUP01000071">
    <property type="protein sequence ID" value="KGE70938.1"/>
    <property type="molecule type" value="Genomic_DNA"/>
</dbReference>
<evidence type="ECO:0000313" key="2">
    <source>
        <dbReference type="EMBL" id="KGE70938.1"/>
    </source>
</evidence>
<accession>A0A098QU74</accession>
<keyword evidence="1" id="KW-1133">Transmembrane helix</keyword>
<gene>
    <name evidence="2" type="ORF">DC28_13425</name>
</gene>
<feature type="transmembrane region" description="Helical" evidence="1">
    <location>
        <begin position="167"/>
        <end position="187"/>
    </location>
</feature>
<dbReference type="STRING" id="1480694.DC28_13425"/>
<dbReference type="eggNOG" id="COG1668">
    <property type="taxonomic scope" value="Bacteria"/>
</dbReference>
<dbReference type="RefSeq" id="WP_037549538.1">
    <property type="nucleotide sequence ID" value="NZ_JNUP01000071.1"/>
</dbReference>
<keyword evidence="3" id="KW-1185">Reference proteome</keyword>
<sequence length="255" mass="28224">MNHLGNREDGLSRAPGPWLDRPFWKLFGMELQVLWKNGLPQVYGVVAAMMVGILSLMPASAQAYVLPVFLFMDPATLGMFFIPSQLLLLKDSRVLATYLFLPRDVRVIFRAKILVYTLLSVGSSLVIGVLGGWPVQTLVVLPWLLGVNWLLTILGVAIGLRIRSLNQLFLILPLVLIALISGLLYLLPGAGSEWWLLHPFRGFSYPFMAPWLGAQALDLGISFGWTTAVGGLILGFYSRTWKHLLSQAGRGALHE</sequence>
<evidence type="ECO:0000256" key="1">
    <source>
        <dbReference type="SAM" id="Phobius"/>
    </source>
</evidence>
<evidence type="ECO:0008006" key="4">
    <source>
        <dbReference type="Google" id="ProtNLM"/>
    </source>
</evidence>